<accession>X1JII0</accession>
<dbReference type="SMART" id="SM00470">
    <property type="entry name" value="ParB"/>
    <property type="match status" value="1"/>
</dbReference>
<dbReference type="InterPro" id="IPR003115">
    <property type="entry name" value="ParB_N"/>
</dbReference>
<sequence>ELIEVGPEQARTSKKSLEEGIDELAESIKRFGLLHPVTVFPEEGKYILVAGQRRLLAVKQLDWEEIPARVLSTRPDNIEAKAISFSENFIRRDLTTPEKRNACIMFHRRYGNMRAASKALGIQYEEVREFVKYDRLHDELKKLVDDRTVKVDEAVRAQDISEHADGSVDVEAAKRAALELTNFNSEQKSHLKDIEKGQPTLSVDEKLEEAKKPRKTKKYSIVMALKYAEGLIKAATDMDKTEEEAAEAFIVEGLARGGYV</sequence>
<dbReference type="InterPro" id="IPR050336">
    <property type="entry name" value="Chromosome_partition/occlusion"/>
</dbReference>
<dbReference type="GO" id="GO:0005694">
    <property type="term" value="C:chromosome"/>
    <property type="evidence" value="ECO:0007669"/>
    <property type="project" value="TreeGrafter"/>
</dbReference>
<dbReference type="PANTHER" id="PTHR33375">
    <property type="entry name" value="CHROMOSOME-PARTITIONING PROTEIN PARB-RELATED"/>
    <property type="match status" value="1"/>
</dbReference>
<dbReference type="NCBIfam" id="TIGR00180">
    <property type="entry name" value="parB_part"/>
    <property type="match status" value="1"/>
</dbReference>
<evidence type="ECO:0000259" key="1">
    <source>
        <dbReference type="SMART" id="SM00470"/>
    </source>
</evidence>
<dbReference type="Gene3D" id="1.10.10.2830">
    <property type="match status" value="1"/>
</dbReference>
<gene>
    <name evidence="2" type="ORF">S03H2_49078</name>
</gene>
<dbReference type="Gene3D" id="3.90.1530.30">
    <property type="match status" value="1"/>
</dbReference>
<organism evidence="2">
    <name type="scientific">marine sediment metagenome</name>
    <dbReference type="NCBI Taxonomy" id="412755"/>
    <lineage>
        <taxon>unclassified sequences</taxon>
        <taxon>metagenomes</taxon>
        <taxon>ecological metagenomes</taxon>
    </lineage>
</organism>
<name>X1JII0_9ZZZZ</name>
<proteinExistence type="predicted"/>
<dbReference type="InterPro" id="IPR004437">
    <property type="entry name" value="ParB/RepB/Spo0J"/>
</dbReference>
<evidence type="ECO:0000313" key="2">
    <source>
        <dbReference type="EMBL" id="GAH69538.1"/>
    </source>
</evidence>
<dbReference type="EMBL" id="BARU01030988">
    <property type="protein sequence ID" value="GAH69538.1"/>
    <property type="molecule type" value="Genomic_DNA"/>
</dbReference>
<dbReference type="GO" id="GO:0003677">
    <property type="term" value="F:DNA binding"/>
    <property type="evidence" value="ECO:0007669"/>
    <property type="project" value="InterPro"/>
</dbReference>
<dbReference type="PANTHER" id="PTHR33375:SF1">
    <property type="entry name" value="CHROMOSOME-PARTITIONING PROTEIN PARB-RELATED"/>
    <property type="match status" value="1"/>
</dbReference>
<dbReference type="InterPro" id="IPR036086">
    <property type="entry name" value="ParB/Sulfiredoxin_sf"/>
</dbReference>
<dbReference type="SUPFAM" id="SSF110849">
    <property type="entry name" value="ParB/Sulfiredoxin"/>
    <property type="match status" value="1"/>
</dbReference>
<dbReference type="GO" id="GO:0007059">
    <property type="term" value="P:chromosome segregation"/>
    <property type="evidence" value="ECO:0007669"/>
    <property type="project" value="TreeGrafter"/>
</dbReference>
<protein>
    <recommendedName>
        <fullName evidence="1">ParB-like N-terminal domain-containing protein</fullName>
    </recommendedName>
</protein>
<dbReference type="Pfam" id="PF02195">
    <property type="entry name" value="ParB_N"/>
    <property type="match status" value="1"/>
</dbReference>
<dbReference type="AlphaFoldDB" id="X1JII0"/>
<feature type="non-terminal residue" evidence="2">
    <location>
        <position position="1"/>
    </location>
</feature>
<reference evidence="2" key="1">
    <citation type="journal article" date="2014" name="Front. Microbiol.">
        <title>High frequency of phylogenetically diverse reductive dehalogenase-homologous genes in deep subseafloor sedimentary metagenomes.</title>
        <authorList>
            <person name="Kawai M."/>
            <person name="Futagami T."/>
            <person name="Toyoda A."/>
            <person name="Takaki Y."/>
            <person name="Nishi S."/>
            <person name="Hori S."/>
            <person name="Arai W."/>
            <person name="Tsubouchi T."/>
            <person name="Morono Y."/>
            <person name="Uchiyama I."/>
            <person name="Ito T."/>
            <person name="Fujiyama A."/>
            <person name="Inagaki F."/>
            <person name="Takami H."/>
        </authorList>
    </citation>
    <scope>NUCLEOTIDE SEQUENCE</scope>
    <source>
        <strain evidence="2">Expedition CK06-06</strain>
    </source>
</reference>
<feature type="domain" description="ParB-like N-terminal" evidence="1">
    <location>
        <begin position="3"/>
        <end position="89"/>
    </location>
</feature>
<dbReference type="SUPFAM" id="SSF109709">
    <property type="entry name" value="KorB DNA-binding domain-like"/>
    <property type="match status" value="1"/>
</dbReference>
<comment type="caution">
    <text evidence="2">The sequence shown here is derived from an EMBL/GenBank/DDBJ whole genome shotgun (WGS) entry which is preliminary data.</text>
</comment>